<evidence type="ECO:0000313" key="16">
    <source>
        <dbReference type="Proteomes" id="UP000033187"/>
    </source>
</evidence>
<dbReference type="InterPro" id="IPR012910">
    <property type="entry name" value="Plug_dom"/>
</dbReference>
<evidence type="ECO:0000256" key="5">
    <source>
        <dbReference type="ARBA" id="ARBA00022692"/>
    </source>
</evidence>
<keyword evidence="4 10" id="KW-1134">Transmembrane beta strand</keyword>
<evidence type="ECO:0000256" key="11">
    <source>
        <dbReference type="RuleBase" id="RU003357"/>
    </source>
</evidence>
<evidence type="ECO:0000256" key="4">
    <source>
        <dbReference type="ARBA" id="ARBA00022452"/>
    </source>
</evidence>
<dbReference type="NCBIfam" id="TIGR01783">
    <property type="entry name" value="TonB-siderophor"/>
    <property type="match status" value="1"/>
</dbReference>
<evidence type="ECO:0000256" key="7">
    <source>
        <dbReference type="ARBA" id="ARBA00023136"/>
    </source>
</evidence>
<evidence type="ECO:0000256" key="2">
    <source>
        <dbReference type="ARBA" id="ARBA00009810"/>
    </source>
</evidence>
<keyword evidence="9 10" id="KW-0998">Cell outer membrane</keyword>
<dbReference type="InterPro" id="IPR036942">
    <property type="entry name" value="Beta-barrel_TonB_sf"/>
</dbReference>
<dbReference type="KEGG" id="fiy:BN1229_v1_0978"/>
<name>A0A0D6JBY9_9HYPH</name>
<dbReference type="Gene3D" id="2.170.130.10">
    <property type="entry name" value="TonB-dependent receptor, plug domain"/>
    <property type="match status" value="1"/>
</dbReference>
<feature type="compositionally biased region" description="Basic residues" evidence="12">
    <location>
        <begin position="68"/>
        <end position="77"/>
    </location>
</feature>
<dbReference type="AlphaFoldDB" id="A0A0D6JBY9"/>
<dbReference type="InterPro" id="IPR010105">
    <property type="entry name" value="TonB_sidphr_rcpt"/>
</dbReference>
<dbReference type="PANTHER" id="PTHR32552">
    <property type="entry name" value="FERRICHROME IRON RECEPTOR-RELATED"/>
    <property type="match status" value="1"/>
</dbReference>
<dbReference type="InterPro" id="IPR000531">
    <property type="entry name" value="Beta-barrel_TonB"/>
</dbReference>
<keyword evidence="3 10" id="KW-0813">Transport</keyword>
<keyword evidence="5 10" id="KW-0812">Transmembrane</keyword>
<dbReference type="EMBL" id="LN829119">
    <property type="protein sequence ID" value="CPR16818.1"/>
    <property type="molecule type" value="Genomic_DNA"/>
</dbReference>
<dbReference type="GO" id="GO:0009279">
    <property type="term" value="C:cell outer membrane"/>
    <property type="evidence" value="ECO:0007669"/>
    <property type="project" value="UniProtKB-SubCell"/>
</dbReference>
<comment type="similarity">
    <text evidence="2 10 11">Belongs to the TonB-dependent receptor family.</text>
</comment>
<gene>
    <name evidence="15" type="ORF">YBN1229_v1_0978</name>
</gene>
<evidence type="ECO:0000259" key="13">
    <source>
        <dbReference type="Pfam" id="PF00593"/>
    </source>
</evidence>
<feature type="compositionally biased region" description="Polar residues" evidence="12">
    <location>
        <begin position="96"/>
        <end position="119"/>
    </location>
</feature>
<evidence type="ECO:0000256" key="3">
    <source>
        <dbReference type="ARBA" id="ARBA00022448"/>
    </source>
</evidence>
<evidence type="ECO:0000256" key="8">
    <source>
        <dbReference type="ARBA" id="ARBA00023170"/>
    </source>
</evidence>
<dbReference type="RefSeq" id="WP_160298684.1">
    <property type="nucleotide sequence ID" value="NZ_LN829118.1"/>
</dbReference>
<accession>A0A0D6JBY9</accession>
<comment type="subcellular location">
    <subcellularLocation>
        <location evidence="1 10">Cell outer membrane</location>
        <topology evidence="1 10">Multi-pass membrane protein</topology>
    </subcellularLocation>
</comment>
<keyword evidence="6 11" id="KW-0798">TonB box</keyword>
<protein>
    <submittedName>
        <fullName evidence="15">TonB-dependent siderophore receptor</fullName>
    </submittedName>
</protein>
<dbReference type="GO" id="GO:0015891">
    <property type="term" value="P:siderophore transport"/>
    <property type="evidence" value="ECO:0007669"/>
    <property type="project" value="InterPro"/>
</dbReference>
<dbReference type="CDD" id="cd01347">
    <property type="entry name" value="ligand_gated_channel"/>
    <property type="match status" value="1"/>
</dbReference>
<evidence type="ECO:0000256" key="1">
    <source>
        <dbReference type="ARBA" id="ARBA00004571"/>
    </source>
</evidence>
<reference evidence="16" key="1">
    <citation type="submission" date="2015-02" db="EMBL/GenBank/DDBJ databases">
        <authorList>
            <person name="Chooi Y.-H."/>
        </authorList>
    </citation>
    <scope>NUCLEOTIDE SEQUENCE [LARGE SCALE GENOMIC DNA]</scope>
    <source>
        <strain evidence="16">strain Y</strain>
    </source>
</reference>
<dbReference type="InterPro" id="IPR039426">
    <property type="entry name" value="TonB-dep_rcpt-like"/>
</dbReference>
<evidence type="ECO:0000259" key="14">
    <source>
        <dbReference type="Pfam" id="PF07715"/>
    </source>
</evidence>
<dbReference type="PROSITE" id="PS52016">
    <property type="entry name" value="TONB_DEPENDENT_REC_3"/>
    <property type="match status" value="1"/>
</dbReference>
<sequence>MTTGTCLDNEALSSSGKAKKPISLAYQGLKVSTGVASLVTLPSAYSTAQAQDATATPLPELVVEGQAPKKKAAKPKKPSPAPVYEPAEVMPAPAVTNASEGGNSTFALTPASGNTSQAGTGIGRLPGTVQDVPKIVNVVPQQILEQQGIQSLERALQNVPGVTVAIGEGGPPNGDQFRIRGIEARGDIYTDGLRDFGIFTRDAFNYESVQVLKGPSSGTFGQGTAGGAINTQSKTARLDTFSSGAVSLGSGSLKRTTVDGNYQLNETSAIRINGMFQDDENPDRDLIESNRWGVAASLGLGLGTNTELVVNYFHQKEDRVPDYGIPGVLRPGSTVGQPLSEYGVPRSNFYGFDTDTDKTQVDALTAKFKHTFNPFFTVYNDTRVTGYDRTFAATQANCQRSGTVPTACSDSFFTTGDYNGVTRGGPSPYELDGWAFQNVTSAVAKFNTGMFRHELVAGVDYVRESNERQGYSYSPGRPDGTIVDPSHASPFRWKLGTKRESDSRNLGLFVSDRLWLTPQLSVVGGVRWDDFEAETNNGGTITKTDNEMTNPNASVIWEPVPNQNLYFSWARAQSPQGSYITGESVSSSVLEPEEAETFEVGTKLNFLNGKLGFTGAIFKVTKDNAYGIDPDSGLINDSRGRGESYEIRGVELGVTGRILPDVTIFGGYTYLDTQIVDNGQGEPNVGNQMWLVPEHAASLWATYDASDWLLRPAGLTGEWLWGAGVRYQSEIFLNSDNSLKVPSSFTFDAMTSYEFNNYKITLNGYNLTDELNYDQLWTSRAVPSKGRTFTVTGAVKF</sequence>
<dbReference type="Proteomes" id="UP000033187">
    <property type="component" value="Chromosome 1"/>
</dbReference>
<dbReference type="Pfam" id="PF00593">
    <property type="entry name" value="TonB_dep_Rec_b-barrel"/>
    <property type="match status" value="1"/>
</dbReference>
<feature type="domain" description="TonB-dependent receptor-like beta-barrel" evidence="13">
    <location>
        <begin position="304"/>
        <end position="767"/>
    </location>
</feature>
<keyword evidence="16" id="KW-1185">Reference proteome</keyword>
<feature type="region of interest" description="Disordered" evidence="12">
    <location>
        <begin position="65"/>
        <end position="122"/>
    </location>
</feature>
<dbReference type="PANTHER" id="PTHR32552:SF83">
    <property type="entry name" value="BLR3904 PROTEIN"/>
    <property type="match status" value="1"/>
</dbReference>
<evidence type="ECO:0000313" key="15">
    <source>
        <dbReference type="EMBL" id="CPR16818.1"/>
    </source>
</evidence>
<dbReference type="GO" id="GO:0015344">
    <property type="term" value="F:siderophore uptake transmembrane transporter activity"/>
    <property type="evidence" value="ECO:0007669"/>
    <property type="project" value="TreeGrafter"/>
</dbReference>
<dbReference type="Pfam" id="PF07715">
    <property type="entry name" value="Plug"/>
    <property type="match status" value="1"/>
</dbReference>
<evidence type="ECO:0000256" key="9">
    <source>
        <dbReference type="ARBA" id="ARBA00023237"/>
    </source>
</evidence>
<evidence type="ECO:0000256" key="6">
    <source>
        <dbReference type="ARBA" id="ARBA00023077"/>
    </source>
</evidence>
<keyword evidence="8 15" id="KW-0675">Receptor</keyword>
<organism evidence="15 16">
    <name type="scientific">Candidatus Filomicrobium marinum</name>
    <dbReference type="NCBI Taxonomy" id="1608628"/>
    <lineage>
        <taxon>Bacteria</taxon>
        <taxon>Pseudomonadati</taxon>
        <taxon>Pseudomonadota</taxon>
        <taxon>Alphaproteobacteria</taxon>
        <taxon>Hyphomicrobiales</taxon>
        <taxon>Hyphomicrobiaceae</taxon>
        <taxon>Filomicrobium</taxon>
    </lineage>
</organism>
<proteinExistence type="inferred from homology"/>
<dbReference type="SUPFAM" id="SSF56935">
    <property type="entry name" value="Porins"/>
    <property type="match status" value="1"/>
</dbReference>
<feature type="domain" description="TonB-dependent receptor plug" evidence="14">
    <location>
        <begin position="129"/>
        <end position="228"/>
    </location>
</feature>
<dbReference type="GO" id="GO:0038023">
    <property type="term" value="F:signaling receptor activity"/>
    <property type="evidence" value="ECO:0007669"/>
    <property type="project" value="InterPro"/>
</dbReference>
<dbReference type="Gene3D" id="2.40.170.20">
    <property type="entry name" value="TonB-dependent receptor, beta-barrel domain"/>
    <property type="match status" value="1"/>
</dbReference>
<dbReference type="InterPro" id="IPR037066">
    <property type="entry name" value="Plug_dom_sf"/>
</dbReference>
<evidence type="ECO:0000256" key="10">
    <source>
        <dbReference type="PROSITE-ProRule" id="PRU01360"/>
    </source>
</evidence>
<keyword evidence="7 10" id="KW-0472">Membrane</keyword>
<evidence type="ECO:0000256" key="12">
    <source>
        <dbReference type="SAM" id="MobiDB-lite"/>
    </source>
</evidence>